<feature type="domain" description="Histidine kinase/HSP90-like ATPase" evidence="2">
    <location>
        <begin position="11"/>
        <end position="121"/>
    </location>
</feature>
<dbReference type="Proteomes" id="UP000580718">
    <property type="component" value="Unassembled WGS sequence"/>
</dbReference>
<keyword evidence="5" id="KW-1185">Reference proteome</keyword>
<evidence type="ECO:0000313" key="5">
    <source>
        <dbReference type="Proteomes" id="UP000247602"/>
    </source>
</evidence>
<dbReference type="OrthoDB" id="3479886at2"/>
<evidence type="ECO:0000313" key="6">
    <source>
        <dbReference type="Proteomes" id="UP000580718"/>
    </source>
</evidence>
<dbReference type="Proteomes" id="UP000247602">
    <property type="component" value="Unassembled WGS sequence"/>
</dbReference>
<accession>A0A323VRI2</accession>
<keyword evidence="4" id="KW-0067">ATP-binding</keyword>
<name>A0A323VRI2_9ACTN</name>
<dbReference type="InterPro" id="IPR003594">
    <property type="entry name" value="HATPase_dom"/>
</dbReference>
<evidence type="ECO:0000259" key="2">
    <source>
        <dbReference type="Pfam" id="PF13581"/>
    </source>
</evidence>
<dbReference type="SUPFAM" id="SSF55874">
    <property type="entry name" value="ATPase domain of HSP90 chaperone/DNA topoisomerase II/histidine kinase"/>
    <property type="match status" value="1"/>
</dbReference>
<dbReference type="PANTHER" id="PTHR35526">
    <property type="entry name" value="ANTI-SIGMA-F FACTOR RSBW-RELATED"/>
    <property type="match status" value="1"/>
</dbReference>
<organism evidence="4 5">
    <name type="scientific">Modestobacter versicolor</name>
    <dbReference type="NCBI Taxonomy" id="429133"/>
    <lineage>
        <taxon>Bacteria</taxon>
        <taxon>Bacillati</taxon>
        <taxon>Actinomycetota</taxon>
        <taxon>Actinomycetes</taxon>
        <taxon>Geodermatophilales</taxon>
        <taxon>Geodermatophilaceae</taxon>
        <taxon>Modestobacter</taxon>
    </lineage>
</organism>
<protein>
    <submittedName>
        <fullName evidence="4">ATP-binding protein</fullName>
    </submittedName>
    <submittedName>
        <fullName evidence="3">Anti-sigma regulatory factor (Ser/Thr protein kinase)</fullName>
    </submittedName>
</protein>
<reference evidence="3 6" key="2">
    <citation type="submission" date="2020-08" db="EMBL/GenBank/DDBJ databases">
        <title>Sequencing the genomes of 1000 actinobacteria strains.</title>
        <authorList>
            <person name="Klenk H.-P."/>
        </authorList>
    </citation>
    <scope>NUCLEOTIDE SEQUENCE [LARGE SCALE GENOMIC DNA]</scope>
    <source>
        <strain evidence="3 6">DSM 16678</strain>
    </source>
</reference>
<comment type="caution">
    <text evidence="4">The sequence shown here is derived from an EMBL/GenBank/DDBJ whole genome shotgun (WGS) entry which is preliminary data.</text>
</comment>
<dbReference type="Gene3D" id="3.30.565.10">
    <property type="entry name" value="Histidine kinase-like ATPase, C-terminal domain"/>
    <property type="match status" value="1"/>
</dbReference>
<keyword evidence="4" id="KW-0547">Nucleotide-binding</keyword>
<dbReference type="RefSeq" id="WP_110551918.1">
    <property type="nucleotide sequence ID" value="NZ_JACIBU010000001.1"/>
</dbReference>
<keyword evidence="1" id="KW-0723">Serine/threonine-protein kinase</keyword>
<sequence>MSSFSARIDLPPTVTSVPLARRLVRDVLRTWDAPHDREDAELLVTELVANVVDHVGGDVLTLELTLGGAWLRIGVVDGSAIRPIVREMSHEQERGRGMRMVARIADRWGAEDHDGGKRVWFELSPAAVGEPG</sequence>
<keyword evidence="1" id="KW-0418">Kinase</keyword>
<dbReference type="EMBL" id="JACIBU010000001">
    <property type="protein sequence ID" value="MBB3677907.1"/>
    <property type="molecule type" value="Genomic_DNA"/>
</dbReference>
<dbReference type="Pfam" id="PF13581">
    <property type="entry name" value="HATPase_c_2"/>
    <property type="match status" value="1"/>
</dbReference>
<dbReference type="PANTHER" id="PTHR35526:SF3">
    <property type="entry name" value="ANTI-SIGMA-F FACTOR RSBW"/>
    <property type="match status" value="1"/>
</dbReference>
<evidence type="ECO:0000313" key="3">
    <source>
        <dbReference type="EMBL" id="MBB3677907.1"/>
    </source>
</evidence>
<gene>
    <name evidence="4" type="ORF">DMO24_08730</name>
    <name evidence="3" type="ORF">FHX36_003642</name>
</gene>
<proteinExistence type="predicted"/>
<dbReference type="GO" id="GO:0005524">
    <property type="term" value="F:ATP binding"/>
    <property type="evidence" value="ECO:0007669"/>
    <property type="project" value="UniProtKB-KW"/>
</dbReference>
<dbReference type="InterPro" id="IPR036890">
    <property type="entry name" value="HATPase_C_sf"/>
</dbReference>
<dbReference type="CDD" id="cd16936">
    <property type="entry name" value="HATPase_RsbW-like"/>
    <property type="match status" value="1"/>
</dbReference>
<dbReference type="InterPro" id="IPR050267">
    <property type="entry name" value="Anti-sigma-factor_SerPK"/>
</dbReference>
<dbReference type="GO" id="GO:0004674">
    <property type="term" value="F:protein serine/threonine kinase activity"/>
    <property type="evidence" value="ECO:0007669"/>
    <property type="project" value="UniProtKB-KW"/>
</dbReference>
<evidence type="ECO:0000313" key="4">
    <source>
        <dbReference type="EMBL" id="PZA21738.1"/>
    </source>
</evidence>
<keyword evidence="1" id="KW-0808">Transferase</keyword>
<evidence type="ECO:0000256" key="1">
    <source>
        <dbReference type="ARBA" id="ARBA00022527"/>
    </source>
</evidence>
<dbReference type="AlphaFoldDB" id="A0A323VRI2"/>
<reference evidence="4 5" key="1">
    <citation type="submission" date="2018-06" db="EMBL/GenBank/DDBJ databases">
        <title>Draft genome sequence of Modestobacter versicolor CP153-2.</title>
        <authorList>
            <person name="Gundlapally S.R."/>
        </authorList>
    </citation>
    <scope>NUCLEOTIDE SEQUENCE [LARGE SCALE GENOMIC DNA]</scope>
    <source>
        <strain evidence="4 5">CP153-2</strain>
    </source>
</reference>
<dbReference type="EMBL" id="QKNV01000069">
    <property type="protein sequence ID" value="PZA21738.1"/>
    <property type="molecule type" value="Genomic_DNA"/>
</dbReference>